<evidence type="ECO:0000313" key="1">
    <source>
        <dbReference type="EMBL" id="MFC3074179.1"/>
    </source>
</evidence>
<dbReference type="RefSeq" id="WP_257316900.1">
    <property type="nucleotide sequence ID" value="NZ_JANFDG010000023.1"/>
</dbReference>
<dbReference type="EMBL" id="JBHRSP010000022">
    <property type="protein sequence ID" value="MFC3074179.1"/>
    <property type="molecule type" value="Genomic_DNA"/>
</dbReference>
<protein>
    <submittedName>
        <fullName evidence="1">Uncharacterized protein</fullName>
    </submittedName>
</protein>
<organism evidence="1 2">
    <name type="scientific">Shinella pollutisoli</name>
    <dbReference type="NCBI Taxonomy" id="2250594"/>
    <lineage>
        <taxon>Bacteria</taxon>
        <taxon>Pseudomonadati</taxon>
        <taxon>Pseudomonadota</taxon>
        <taxon>Alphaproteobacteria</taxon>
        <taxon>Hyphomicrobiales</taxon>
        <taxon>Rhizobiaceae</taxon>
        <taxon>Shinella</taxon>
    </lineage>
</organism>
<accession>A0ABV7DIA7</accession>
<gene>
    <name evidence="1" type="ORF">ACFOHH_13790</name>
</gene>
<dbReference type="Proteomes" id="UP001595377">
    <property type="component" value="Unassembled WGS sequence"/>
</dbReference>
<evidence type="ECO:0000313" key="2">
    <source>
        <dbReference type="Proteomes" id="UP001595377"/>
    </source>
</evidence>
<comment type="caution">
    <text evidence="1">The sequence shown here is derived from an EMBL/GenBank/DDBJ whole genome shotgun (WGS) entry which is preliminary data.</text>
</comment>
<reference evidence="2" key="1">
    <citation type="journal article" date="2019" name="Int. J. Syst. Evol. Microbiol.">
        <title>The Global Catalogue of Microorganisms (GCM) 10K type strain sequencing project: providing services to taxonomists for standard genome sequencing and annotation.</title>
        <authorList>
            <consortium name="The Broad Institute Genomics Platform"/>
            <consortium name="The Broad Institute Genome Sequencing Center for Infectious Disease"/>
            <person name="Wu L."/>
            <person name="Ma J."/>
        </authorList>
    </citation>
    <scope>NUCLEOTIDE SEQUENCE [LARGE SCALE GENOMIC DNA]</scope>
    <source>
        <strain evidence="2">KCTC 52677</strain>
    </source>
</reference>
<name>A0ABV7DIA7_9HYPH</name>
<keyword evidence="2" id="KW-1185">Reference proteome</keyword>
<sequence length="106" mass="12049">MSEDSRREQPRTWQTLRDLKLAVRKVADVYVRVHILAGHYMRVSSEDFLEAVSDMQAAGATHPYPRRFQFTIENGIVWVHAGHLPRAARARARAGHAGKADPDEDE</sequence>
<proteinExistence type="predicted"/>